<protein>
    <submittedName>
        <fullName evidence="1">Tbc2 translation factor, chloroplastic</fullName>
    </submittedName>
</protein>
<dbReference type="GO" id="GO:0044528">
    <property type="term" value="P:regulation of mitochondrial mRNA stability"/>
    <property type="evidence" value="ECO:0007669"/>
    <property type="project" value="TreeGrafter"/>
</dbReference>
<name>A0A5J4YTH0_PORPP</name>
<dbReference type="GO" id="GO:0009507">
    <property type="term" value="C:chloroplast"/>
    <property type="evidence" value="ECO:0007669"/>
    <property type="project" value="GOC"/>
</dbReference>
<accession>A0A5J4YTH0</accession>
<proteinExistence type="predicted"/>
<comment type="caution">
    <text evidence="1">The sequence shown here is derived from an EMBL/GenBank/DDBJ whole genome shotgun (WGS) entry which is preliminary data.</text>
</comment>
<dbReference type="GO" id="GO:0000963">
    <property type="term" value="P:mitochondrial RNA processing"/>
    <property type="evidence" value="ECO:0007669"/>
    <property type="project" value="TreeGrafter"/>
</dbReference>
<evidence type="ECO:0000313" key="2">
    <source>
        <dbReference type="Proteomes" id="UP000324585"/>
    </source>
</evidence>
<gene>
    <name evidence="1" type="ORF">FVE85_2756</name>
</gene>
<dbReference type="EMBL" id="VRMN01000004">
    <property type="protein sequence ID" value="KAA8494515.1"/>
    <property type="molecule type" value="Genomic_DNA"/>
</dbReference>
<dbReference type="Proteomes" id="UP000324585">
    <property type="component" value="Unassembled WGS sequence"/>
</dbReference>
<evidence type="ECO:0000313" key="1">
    <source>
        <dbReference type="EMBL" id="KAA8494515.1"/>
    </source>
</evidence>
<reference evidence="2" key="1">
    <citation type="journal article" date="2019" name="Nat. Commun.">
        <title>Expansion of phycobilisome linker gene families in mesophilic red algae.</title>
        <authorList>
            <person name="Lee J."/>
            <person name="Kim D."/>
            <person name="Bhattacharya D."/>
            <person name="Yoon H.S."/>
        </authorList>
    </citation>
    <scope>NUCLEOTIDE SEQUENCE [LARGE SCALE GENOMIC DNA]</scope>
    <source>
        <strain evidence="2">CCMP 1328</strain>
    </source>
</reference>
<dbReference type="PANTHER" id="PTHR21228">
    <property type="entry name" value="FAST LEU-RICH DOMAIN-CONTAINING"/>
    <property type="match status" value="1"/>
</dbReference>
<dbReference type="GO" id="GO:0003723">
    <property type="term" value="F:RNA binding"/>
    <property type="evidence" value="ECO:0007669"/>
    <property type="project" value="TreeGrafter"/>
</dbReference>
<dbReference type="GO" id="GO:0035770">
    <property type="term" value="C:ribonucleoprotein granule"/>
    <property type="evidence" value="ECO:0007669"/>
    <property type="project" value="TreeGrafter"/>
</dbReference>
<organism evidence="1 2">
    <name type="scientific">Porphyridium purpureum</name>
    <name type="common">Red alga</name>
    <name type="synonym">Porphyridium cruentum</name>
    <dbReference type="NCBI Taxonomy" id="35688"/>
    <lineage>
        <taxon>Eukaryota</taxon>
        <taxon>Rhodophyta</taxon>
        <taxon>Bangiophyceae</taxon>
        <taxon>Porphyridiales</taxon>
        <taxon>Porphyridiaceae</taxon>
        <taxon>Porphyridium</taxon>
    </lineage>
</organism>
<dbReference type="GO" id="GO:0005759">
    <property type="term" value="C:mitochondrial matrix"/>
    <property type="evidence" value="ECO:0007669"/>
    <property type="project" value="TreeGrafter"/>
</dbReference>
<dbReference type="AlphaFoldDB" id="A0A5J4YTH0"/>
<keyword evidence="2" id="KW-1185">Reference proteome</keyword>
<dbReference type="InterPro" id="IPR050870">
    <property type="entry name" value="FAST_kinase"/>
</dbReference>
<dbReference type="OrthoDB" id="5955355at2759"/>
<sequence length="889" mass="100433">MDAGTRISSRAHLPIYSMPFWICRGRHGTHLRDRIAGGAPPSAFLVWAPAGACGPFRRAVDVMMVEQESSTPLPQSMAVRMNLNLEGKQSRKSRRRVVALAPPRIDTMEDKLLTELLESLRTIPDHVDSVRKYGSSKAETAQNKRAETNIGLAERRPHSSSMRRTLPEVIAITTETQQPAKSLQSSDDQKWFRGMQEAVQSPATDVARLSKLLQILVAFSRCSARHERSVKHFLRHTNFLASWTTAYRRKLDERGSYDGAEIAARSLSQVIHCFGVLRVNPGAEFMLSWYQTSAATVGLWDTRGLSNALWALSRVKARPSKQFCTLWVNALSTSRQAMNAQEVSQCMWAAARLGTSGPHTEALVSLCLGSIDRLVKAPSTVFPAHGGADLVLVSNVLWALAKLNTMPSEAALFALETIFYQEASKSRKERKSRYQEVVNVAWAYAKLGVRPRSEILNLLVSTIESLLCQMNAHGLSSALYAMAKLRVSLSEGAICASLVQFQTLQPNSFTGQALSITLWALAHMDVKLAPSMQDRADNADVFLTHWYRCFMMKIKSMNTQSLSNIMWAWARLGLVPPSDVLETWYSVYVRVGARTACAQEVANVIYGIARLSLRPHISFMRSWYASFERESINMDAQQLSNVMWSFGRMQPSRLPMKLQRRWFQAFGLKRAAHKSQGLANSLWALGRMGIVPGDGFMKEWYSAFAIHSRRGAVTGQELSMSLWAFAKLRIVPEEDFLAEWMRCFIEHPDIFSAQDVALALWSLARLDLIPSDKFMVSWYSRFYAQAHKLNGQELANILWAFGRLEMQPTRPFLNMWYDSFARESGQIDYLSLTNALEAFSKLHVQPNEKFLKHWLKAFKREIVSAPKDYLQLYNTWALEKFGTLVRAMK</sequence>
<dbReference type="PANTHER" id="PTHR21228:SF40">
    <property type="entry name" value="LD45607P"/>
    <property type="match status" value="1"/>
</dbReference>
<dbReference type="GO" id="GO:1901259">
    <property type="term" value="P:chloroplast rRNA processing"/>
    <property type="evidence" value="ECO:0007669"/>
    <property type="project" value="TreeGrafter"/>
</dbReference>